<dbReference type="RefSeq" id="WP_341410896.1">
    <property type="nucleotide sequence ID" value="NZ_JBBUTH010000007.1"/>
</dbReference>
<evidence type="ECO:0000313" key="1">
    <source>
        <dbReference type="EMBL" id="MEK8051206.1"/>
    </source>
</evidence>
<evidence type="ECO:0008006" key="3">
    <source>
        <dbReference type="Google" id="ProtNLM"/>
    </source>
</evidence>
<dbReference type="EMBL" id="JBBUTH010000007">
    <property type="protein sequence ID" value="MEK8051206.1"/>
    <property type="molecule type" value="Genomic_DNA"/>
</dbReference>
<sequence>MAAAAATEPALQPTACPAELPAGTRCLAGRDSAGAHVLAAVPPAWSGVLVVHAHGGPLLGAPRADRTLEDLQRWAIVVKAGHAWVGSSYAQGGVQVRAAGDDTERARRIFVAQVAQPQRTVLHGQSWGASVAAKLAERAGARYDAVLLTSGVLAGGTRSYDFRLDLRVVYQQLCANHPRPDEPAYPLWMGLPAGSTMTAADLAARARNCLGLGLPAAQRTPEQAQRLKTLVDVIRIPERSVLGHLNWATFHFADIAHQRSGDRPVFGNEGVRYSGSADDAALNAGVLRYRADPAAVRTFADDTDPTGAIDRPVITVHARQDPVAFVELSGEFGRTMARAGRADRLLQVYTDHAEHSYLADPVYPALLEALLDWAATGQRPREAALAARCEALRSRFAGDCRWLPGWQPPPLSQRVPPR</sequence>
<dbReference type="Gene3D" id="3.40.50.1820">
    <property type="entry name" value="alpha/beta hydrolase"/>
    <property type="match status" value="1"/>
</dbReference>
<accession>A0ABU9CH66</accession>
<organism evidence="1 2">
    <name type="scientific">Pseudaquabacterium inlustre</name>
    <dbReference type="NCBI Taxonomy" id="2984192"/>
    <lineage>
        <taxon>Bacteria</taxon>
        <taxon>Pseudomonadati</taxon>
        <taxon>Pseudomonadota</taxon>
        <taxon>Betaproteobacteria</taxon>
        <taxon>Burkholderiales</taxon>
        <taxon>Sphaerotilaceae</taxon>
        <taxon>Pseudaquabacterium</taxon>
    </lineage>
</organism>
<reference evidence="1 2" key="1">
    <citation type="submission" date="2024-04" db="EMBL/GenBank/DDBJ databases">
        <title>Novel species of the genus Ideonella isolated from streams.</title>
        <authorList>
            <person name="Lu H."/>
        </authorList>
    </citation>
    <scope>NUCLEOTIDE SEQUENCE [LARGE SCALE GENOMIC DNA]</scope>
    <source>
        <strain evidence="1 2">DXS22W</strain>
    </source>
</reference>
<gene>
    <name evidence="1" type="ORF">AACH10_13230</name>
</gene>
<name>A0ABU9CH66_9BURK</name>
<protein>
    <recommendedName>
        <fullName evidence="3">Alpha/beta hydrolase</fullName>
    </recommendedName>
</protein>
<comment type="caution">
    <text evidence="1">The sequence shown here is derived from an EMBL/GenBank/DDBJ whole genome shotgun (WGS) entry which is preliminary data.</text>
</comment>
<evidence type="ECO:0000313" key="2">
    <source>
        <dbReference type="Proteomes" id="UP001365405"/>
    </source>
</evidence>
<dbReference type="InterPro" id="IPR029058">
    <property type="entry name" value="AB_hydrolase_fold"/>
</dbReference>
<proteinExistence type="predicted"/>
<keyword evidence="2" id="KW-1185">Reference proteome</keyword>
<dbReference type="SUPFAM" id="SSF53474">
    <property type="entry name" value="alpha/beta-Hydrolases"/>
    <property type="match status" value="1"/>
</dbReference>
<dbReference type="Proteomes" id="UP001365405">
    <property type="component" value="Unassembled WGS sequence"/>
</dbReference>